<evidence type="ECO:0000256" key="6">
    <source>
        <dbReference type="ARBA" id="ARBA00034908"/>
    </source>
</evidence>
<comment type="catalytic activity">
    <reaction evidence="10">
        <text>N-terminal N(alpha)-acetyl-L-methionyl-L-glutamyl-[protein] + H2O = N-terminal L-glutamyl-[protein] + N-acetyl-L-methionine</text>
        <dbReference type="Rhea" id="RHEA:74575"/>
        <dbReference type="Rhea" id="RHEA-COMP:12668"/>
        <dbReference type="Rhea" id="RHEA-COMP:12697"/>
        <dbReference type="ChEBI" id="CHEBI:15377"/>
        <dbReference type="ChEBI" id="CHEBI:64721"/>
        <dbReference type="ChEBI" id="CHEBI:71670"/>
        <dbReference type="ChEBI" id="CHEBI:133360"/>
    </reaction>
    <physiologicalReaction direction="left-to-right" evidence="10">
        <dbReference type="Rhea" id="RHEA:74576"/>
    </physiologicalReaction>
</comment>
<evidence type="ECO:0000256" key="2">
    <source>
        <dbReference type="ARBA" id="ARBA00022670"/>
    </source>
</evidence>
<evidence type="ECO:0000256" key="7">
    <source>
        <dbReference type="ARBA" id="ARBA00047999"/>
    </source>
</evidence>
<evidence type="ECO:0000313" key="13">
    <source>
        <dbReference type="RefSeq" id="XP_015266102.1"/>
    </source>
</evidence>
<sequence>MAGALLHPPKAVSLEEVVQVALERGYTAQGEMFSASDVAKLAEEVFPCQAELLSGGLEGQNRERILQHLLAGLPLLIPYDEDSNHEPCLRRGYKAHWAVVSEIVICIAVPQARDWLQHFQTLSKPAAERAARTDCVPRSSAWPEGGLPTAGLPGGRGDARALPRHPSVRPAPPGGRDGDVPALQAGQELPLPAVGLPAGAGEQRPADRLQPQAGGRWQGLRRARRGGAGGAVRPGCAAASSPCLGAFGGLRLSPPGEREVWGQPPEPERPMDHVPQGAGAAQELHVSGGGCDPPSPPCCIFTKTL</sequence>
<comment type="catalytic activity">
    <reaction evidence="7">
        <text>N-terminal N(alpha)-acetyl-L-cysteinyl-L-glutamyl-[protein] + H2O = N-terminal L-glutamyl-[protein] + N-acetyl-L-cysteine</text>
        <dbReference type="Rhea" id="RHEA:74583"/>
        <dbReference type="Rhea" id="RHEA-COMP:12668"/>
        <dbReference type="Rhea" id="RHEA-COMP:18396"/>
        <dbReference type="ChEBI" id="CHEBI:15377"/>
        <dbReference type="ChEBI" id="CHEBI:64721"/>
        <dbReference type="ChEBI" id="CHEBI:78236"/>
        <dbReference type="ChEBI" id="CHEBI:193601"/>
    </reaction>
    <physiologicalReaction direction="left-to-right" evidence="7">
        <dbReference type="Rhea" id="RHEA:74584"/>
    </physiologicalReaction>
</comment>
<dbReference type="PANTHER" id="PTHR28631:SF1">
    <property type="entry name" value="ACTIN MATURATION PROTEASE"/>
    <property type="match status" value="1"/>
</dbReference>
<evidence type="ECO:0000256" key="10">
    <source>
        <dbReference type="ARBA" id="ARBA00093265"/>
    </source>
</evidence>
<evidence type="ECO:0000256" key="1">
    <source>
        <dbReference type="ARBA" id="ARBA00022438"/>
    </source>
</evidence>
<evidence type="ECO:0000256" key="9">
    <source>
        <dbReference type="ARBA" id="ARBA00093241"/>
    </source>
</evidence>
<keyword evidence="2" id="KW-0645">Protease</keyword>
<dbReference type="Pfam" id="PF21646">
    <property type="entry name" value="ACTMAP-like_C"/>
    <property type="match status" value="1"/>
</dbReference>
<reference evidence="13" key="1">
    <citation type="submission" date="2025-08" db="UniProtKB">
        <authorList>
            <consortium name="RefSeq"/>
        </authorList>
    </citation>
    <scope>IDENTIFICATION</scope>
</reference>
<dbReference type="RefSeq" id="XP_015266102.1">
    <property type="nucleotide sequence ID" value="XM_015410616.1"/>
</dbReference>
<dbReference type="Proteomes" id="UP000694871">
    <property type="component" value="Unplaced"/>
</dbReference>
<evidence type="ECO:0000256" key="11">
    <source>
        <dbReference type="SAM" id="MobiDB-lite"/>
    </source>
</evidence>
<comment type="catalytic activity">
    <reaction evidence="8">
        <text>N-terminal N(alpha)-acetyl-L-cysteinyl-L-aspartyl-[protein] + H2O = N-terminal L-aspartyl-[protein] + N-acetyl-L-cysteine</text>
        <dbReference type="Rhea" id="RHEA:74579"/>
        <dbReference type="Rhea" id="RHEA-COMP:12669"/>
        <dbReference type="Rhea" id="RHEA-COMP:18395"/>
        <dbReference type="ChEBI" id="CHEBI:15377"/>
        <dbReference type="ChEBI" id="CHEBI:64720"/>
        <dbReference type="ChEBI" id="CHEBI:78236"/>
        <dbReference type="ChEBI" id="CHEBI:193599"/>
    </reaction>
    <physiologicalReaction direction="left-to-right" evidence="8">
        <dbReference type="Rhea" id="RHEA:74580"/>
    </physiologicalReaction>
</comment>
<evidence type="ECO:0000256" key="3">
    <source>
        <dbReference type="ARBA" id="ARBA00022801"/>
    </source>
</evidence>
<gene>
    <name evidence="13" type="primary">LOC107109907</name>
</gene>
<keyword evidence="12" id="KW-1185">Reference proteome</keyword>
<evidence type="ECO:0000256" key="5">
    <source>
        <dbReference type="ARBA" id="ARBA00034848"/>
    </source>
</evidence>
<dbReference type="InterPro" id="IPR040043">
    <property type="entry name" value="ACTMAP"/>
</dbReference>
<comment type="catalytic activity">
    <reaction evidence="9">
        <text>N-terminal N(alpha)-acetyl-L-methionyl-L-aspartyl-[protein] + H2O = N-terminal L-aspartyl-[protein] + N-acetyl-L-methionine</text>
        <dbReference type="Rhea" id="RHEA:74571"/>
        <dbReference type="Rhea" id="RHEA-COMP:12669"/>
        <dbReference type="Rhea" id="RHEA-COMP:12693"/>
        <dbReference type="ChEBI" id="CHEBI:15377"/>
        <dbReference type="ChEBI" id="CHEBI:64720"/>
        <dbReference type="ChEBI" id="CHEBI:71670"/>
        <dbReference type="ChEBI" id="CHEBI:133063"/>
    </reaction>
    <physiologicalReaction direction="left-to-right" evidence="9">
        <dbReference type="Rhea" id="RHEA:74572"/>
    </physiologicalReaction>
</comment>
<dbReference type="GeneID" id="107109907"/>
<proteinExistence type="inferred from homology"/>
<accession>A0ABM1JXB5</accession>
<evidence type="ECO:0000256" key="4">
    <source>
        <dbReference type="ARBA" id="ARBA00034725"/>
    </source>
</evidence>
<comment type="similarity">
    <text evidence="4">Belongs to the ACTMAP family.</text>
</comment>
<protein>
    <recommendedName>
        <fullName evidence="5">Actin maturation protease</fullName>
    </recommendedName>
    <alternativeName>
        <fullName evidence="6">Actin aminopeptidase ACTMAP</fullName>
    </alternativeName>
</protein>
<evidence type="ECO:0000313" key="12">
    <source>
        <dbReference type="Proteomes" id="UP000694871"/>
    </source>
</evidence>
<evidence type="ECO:0000256" key="8">
    <source>
        <dbReference type="ARBA" id="ARBA00049041"/>
    </source>
</evidence>
<dbReference type="PANTHER" id="PTHR28631">
    <property type="entry name" value="UPF0692 PROTEIN C19ORF54"/>
    <property type="match status" value="1"/>
</dbReference>
<keyword evidence="1" id="KW-0031">Aminopeptidase</keyword>
<name>A0ABM1JXB5_GEKJA</name>
<keyword evidence="3" id="KW-0378">Hydrolase</keyword>
<feature type="region of interest" description="Disordered" evidence="11">
    <location>
        <begin position="134"/>
        <end position="233"/>
    </location>
</feature>
<organism evidence="12 13">
    <name type="scientific">Gekko japonicus</name>
    <name type="common">Schlegel's Japanese gecko</name>
    <dbReference type="NCBI Taxonomy" id="146911"/>
    <lineage>
        <taxon>Eukaryota</taxon>
        <taxon>Metazoa</taxon>
        <taxon>Chordata</taxon>
        <taxon>Craniata</taxon>
        <taxon>Vertebrata</taxon>
        <taxon>Euteleostomi</taxon>
        <taxon>Lepidosauria</taxon>
        <taxon>Squamata</taxon>
        <taxon>Bifurcata</taxon>
        <taxon>Gekkota</taxon>
        <taxon>Gekkonidae</taxon>
        <taxon>Gekkoninae</taxon>
        <taxon>Gekko</taxon>
    </lineage>
</organism>